<keyword evidence="15" id="KW-1185">Reference proteome</keyword>
<feature type="compositionally biased region" description="Basic and acidic residues" evidence="10">
    <location>
        <begin position="1516"/>
        <end position="1527"/>
    </location>
</feature>
<reference evidence="14 15" key="1">
    <citation type="submission" date="2020-01" db="EMBL/GenBank/DDBJ databases">
        <title>Identification and distribution of gene clusters putatively required for synthesis of sphingolipid metabolism inhibitors in phylogenetically diverse species of the filamentous fungus Fusarium.</title>
        <authorList>
            <person name="Kim H.-S."/>
            <person name="Busman M."/>
            <person name="Brown D.W."/>
            <person name="Divon H."/>
            <person name="Uhlig S."/>
            <person name="Proctor R.H."/>
        </authorList>
    </citation>
    <scope>NUCLEOTIDE SEQUENCE [LARGE SCALE GENOMIC DNA]</scope>
    <source>
        <strain evidence="14 15">NRRL 20459</strain>
    </source>
</reference>
<dbReference type="PROSITE" id="PS00137">
    <property type="entry name" value="SUBTILASE_HIS"/>
    <property type="match status" value="1"/>
</dbReference>
<dbReference type="OrthoDB" id="295029at2759"/>
<dbReference type="GO" id="GO:0019903">
    <property type="term" value="F:protein phosphatase binding"/>
    <property type="evidence" value="ECO:0007669"/>
    <property type="project" value="InterPro"/>
</dbReference>
<dbReference type="CDD" id="cd04077">
    <property type="entry name" value="Peptidases_S8_PCSK9_ProteinaseK_like"/>
    <property type="match status" value="1"/>
</dbReference>
<evidence type="ECO:0000256" key="8">
    <source>
        <dbReference type="PROSITE-ProRule" id="PRU01240"/>
    </source>
</evidence>
<feature type="region of interest" description="Disordered" evidence="10">
    <location>
        <begin position="1009"/>
        <end position="1245"/>
    </location>
</feature>
<feature type="compositionally biased region" description="Basic and acidic residues" evidence="10">
    <location>
        <begin position="1104"/>
        <end position="1121"/>
    </location>
</feature>
<protein>
    <submittedName>
        <fullName evidence="14">NPS3</fullName>
    </submittedName>
</protein>
<feature type="region of interest" description="Disordered" evidence="10">
    <location>
        <begin position="1457"/>
        <end position="1695"/>
    </location>
</feature>
<dbReference type="InterPro" id="IPR023827">
    <property type="entry name" value="Peptidase_S8_Asp-AS"/>
</dbReference>
<dbReference type="InterPro" id="IPR036852">
    <property type="entry name" value="Peptidase_S8/S53_dom_sf"/>
</dbReference>
<feature type="active site" description="Charge relay system" evidence="8">
    <location>
        <position position="149"/>
    </location>
</feature>
<dbReference type="InterPro" id="IPR015500">
    <property type="entry name" value="Peptidase_S8_subtilisin-rel"/>
</dbReference>
<dbReference type="FunFam" id="3.40.50.200:FF:000014">
    <property type="entry name" value="Proteinase K"/>
    <property type="match status" value="1"/>
</dbReference>
<feature type="active site" description="Charge relay system" evidence="8">
    <location>
        <position position="181"/>
    </location>
</feature>
<dbReference type="PROSITE" id="PS51892">
    <property type="entry name" value="SUBTILASE"/>
    <property type="match status" value="1"/>
</dbReference>
<dbReference type="Gene3D" id="3.40.50.200">
    <property type="entry name" value="Peptidase S8/S53 domain"/>
    <property type="match status" value="1"/>
</dbReference>
<dbReference type="GO" id="GO:0019888">
    <property type="term" value="F:protein phosphatase regulator activity"/>
    <property type="evidence" value="ECO:0007669"/>
    <property type="project" value="TreeGrafter"/>
</dbReference>
<evidence type="ECO:0000256" key="4">
    <source>
        <dbReference type="ARBA" id="ARBA00022729"/>
    </source>
</evidence>
<gene>
    <name evidence="14" type="ORF">FALBO_7669</name>
</gene>
<evidence type="ECO:0000313" key="15">
    <source>
        <dbReference type="Proteomes" id="UP000554235"/>
    </source>
</evidence>
<dbReference type="InterPro" id="IPR000209">
    <property type="entry name" value="Peptidase_S8/S53_dom"/>
</dbReference>
<feature type="compositionally biased region" description="Acidic residues" evidence="10">
    <location>
        <begin position="1665"/>
        <end position="1680"/>
    </location>
</feature>
<dbReference type="PROSITE" id="PS00138">
    <property type="entry name" value="SUBTILASE_SER"/>
    <property type="match status" value="1"/>
</dbReference>
<feature type="compositionally biased region" description="Basic and acidic residues" evidence="10">
    <location>
        <begin position="1686"/>
        <end position="1695"/>
    </location>
</feature>
<feature type="compositionally biased region" description="Acidic residues" evidence="10">
    <location>
        <begin position="1465"/>
        <end position="1480"/>
    </location>
</feature>
<dbReference type="PROSITE" id="PS00136">
    <property type="entry name" value="SUBTILASE_ASP"/>
    <property type="match status" value="1"/>
</dbReference>
<evidence type="ECO:0000256" key="7">
    <source>
        <dbReference type="ARBA" id="ARBA00023306"/>
    </source>
</evidence>
<dbReference type="EMBL" id="JAADYS010001024">
    <property type="protein sequence ID" value="KAF4465485.1"/>
    <property type="molecule type" value="Genomic_DNA"/>
</dbReference>
<keyword evidence="7" id="KW-0131">Cell cycle</keyword>
<comment type="caution">
    <text evidence="14">The sequence shown here is derived from an EMBL/GenBank/DDBJ whole genome shotgun (WGS) entry which is preliminary data.</text>
</comment>
<feature type="compositionally biased region" description="Acidic residues" evidence="10">
    <location>
        <begin position="1618"/>
        <end position="1643"/>
    </location>
</feature>
<accession>A0A8H4LC25</accession>
<feature type="active site" description="Charge relay system" evidence="8">
    <location>
        <position position="338"/>
    </location>
</feature>
<name>A0A8H4LC25_9HYPO</name>
<keyword evidence="5 8" id="KW-0378">Hydrolase</keyword>
<comment type="similarity">
    <text evidence="1">Belongs to the SAPS family.</text>
</comment>
<keyword evidence="4 11" id="KW-0732">Signal</keyword>
<dbReference type="Gene3D" id="3.30.70.80">
    <property type="entry name" value="Peptidase S8 propeptide/proteinase inhibitor I9"/>
    <property type="match status" value="1"/>
</dbReference>
<evidence type="ECO:0000256" key="3">
    <source>
        <dbReference type="ARBA" id="ARBA00022670"/>
    </source>
</evidence>
<dbReference type="Pfam" id="PF00082">
    <property type="entry name" value="Peptidase_S8"/>
    <property type="match status" value="1"/>
</dbReference>
<dbReference type="GO" id="GO:0005829">
    <property type="term" value="C:cytosol"/>
    <property type="evidence" value="ECO:0007669"/>
    <property type="project" value="TreeGrafter"/>
</dbReference>
<evidence type="ECO:0000256" key="2">
    <source>
        <dbReference type="ARBA" id="ARBA00011073"/>
    </source>
</evidence>
<dbReference type="PRINTS" id="PR00723">
    <property type="entry name" value="SUBTILISIN"/>
</dbReference>
<feature type="region of interest" description="Disordered" evidence="10">
    <location>
        <begin position="626"/>
        <end position="667"/>
    </location>
</feature>
<dbReference type="InterPro" id="IPR007587">
    <property type="entry name" value="SAPS"/>
</dbReference>
<feature type="compositionally biased region" description="Basic and acidic residues" evidence="10">
    <location>
        <begin position="1201"/>
        <end position="1226"/>
    </location>
</feature>
<dbReference type="GO" id="GO:0005634">
    <property type="term" value="C:nucleus"/>
    <property type="evidence" value="ECO:0007669"/>
    <property type="project" value="TreeGrafter"/>
</dbReference>
<comment type="similarity">
    <text evidence="2 8 9">Belongs to the peptidase S8 family.</text>
</comment>
<dbReference type="Pfam" id="PF04499">
    <property type="entry name" value="SAPS"/>
    <property type="match status" value="1"/>
</dbReference>
<feature type="compositionally biased region" description="Low complexity" evidence="10">
    <location>
        <begin position="1589"/>
        <end position="1602"/>
    </location>
</feature>
<feature type="compositionally biased region" description="Acidic residues" evidence="10">
    <location>
        <begin position="1011"/>
        <end position="1020"/>
    </location>
</feature>
<feature type="compositionally biased region" description="Basic and acidic residues" evidence="10">
    <location>
        <begin position="1162"/>
        <end position="1175"/>
    </location>
</feature>
<evidence type="ECO:0000256" key="9">
    <source>
        <dbReference type="RuleBase" id="RU003355"/>
    </source>
</evidence>
<feature type="compositionally biased region" description="Polar residues" evidence="10">
    <location>
        <begin position="1605"/>
        <end position="1617"/>
    </location>
</feature>
<dbReference type="InterPro" id="IPR010259">
    <property type="entry name" value="S8pro/Inhibitor_I9"/>
</dbReference>
<feature type="compositionally biased region" description="Basic and acidic residues" evidence="10">
    <location>
        <begin position="1069"/>
        <end position="1081"/>
    </location>
</feature>
<dbReference type="InterPro" id="IPR022398">
    <property type="entry name" value="Peptidase_S8_His-AS"/>
</dbReference>
<evidence type="ECO:0000256" key="6">
    <source>
        <dbReference type="ARBA" id="ARBA00022825"/>
    </source>
</evidence>
<evidence type="ECO:0000259" key="12">
    <source>
        <dbReference type="Pfam" id="PF00082"/>
    </source>
</evidence>
<dbReference type="GO" id="GO:0005576">
    <property type="term" value="C:extracellular region"/>
    <property type="evidence" value="ECO:0007669"/>
    <property type="project" value="UniProtKB-ARBA"/>
</dbReference>
<dbReference type="Pfam" id="PF05922">
    <property type="entry name" value="Inhibitor_I9"/>
    <property type="match status" value="1"/>
</dbReference>
<dbReference type="Proteomes" id="UP000554235">
    <property type="component" value="Unassembled WGS sequence"/>
</dbReference>
<sequence length="1781" mass="193898">MFSLKLLLALLPAVLAAPKPKDNDIIEGKYIITLKPTVVEEKIEDHLHWVDGIHSRSLHRRDEEGVDKIWNTTFKGYSGEFDKETIKEIKDSDEVVAVEPVRKVGLYQSVLTQAPAPWGLGSISHRTPGWREYIYNEPAGRDMWAYLIDTGVNVNHTDFEGRAYLGYNAYPNTEFIDVQGHGTHCAGTIAGKEYGVAKLANVMAVKVFHQGSTSTDIVLDGLDWAMRNITSIPGRAQSSVISMSLGQGRSEAFNRAIEAAYRAGVLVVVAAGNSNKDARDFSPASAPNALTVGATDIRNNRAGFSNYGAVVDIFAPGVNIKSAWIGSTTATKSLGGTSMACPHVAGLSLYLKAKENLVAPENVTMRIKELATKGVVSNAGTGSPNLLAYNGAMAGLDEPLLLLTFLARAKKRRTINMDLSASGRESLTSLHHQFSSASWLVAYPLLPRPARFLRDREPLSGLERYRRPLLTPTSHSGNAIVGPRTLNRHIASHLTTFDSAPKSSARRLAQGRSLLALRPPTRSPQHSKPHAYTRLRPDYMIHFDPHLHIIPHPSRPTPRFGGYANISTIDTILDKPDFTLEELLDESDLIQELKQHNSKLIEYLRGDKVLDNLLEYVVAPKLETVETPEEPADEEAKAKNRLLPFSRPRASSRATDPGNDDEEEQEKKRNRYAFVACEILSSDTWSIYEALAENRQLIRDFWNFLSRPAPLDPLQASYFTKVNESLFEKKTEDMMELLMSLSDAVPNLLKHVECPMIMDLLLKIIALDRNEGGQGVVEWLYSKDIIPTLLSCLSPENNWVVQTAAGDFIKAIITISANASQNEQQCIGPNELTRQLVSKPCIEQLIGYMLGGGNPLTVGVGIIIEVIRKNNSDYDPDMGTEASAVPSSRDPIYLGTLLRLFAENVPKFMSLIMDVPSQKDKIDSTFGTKLEPLGFDRFKTCELMAELLHCSNMGLLNELGSEELIASRDTERQRLRSEGKLVPLKEEDPSADDLTMRRAVPEEGRRLEVTNADDDGFEEVEPSKEMSEDTSHEFVKAEVDITPASSTSLSGKDEDDFVDEPLSPPRPGAEADKTKEARFEEPDLVVAPLSPTKPKPADPAPSEEPAKSEEKADSGKQEDQAKAQSAGTEEDAAKEDASDSSVMLTPAASEPELKVDSLNVPAKDESGDLSPHPEDTPAPLFSAPPPPESGADRPPQAAEKLAADAKPDVRATADESTSEAKTEQTKDSQPAGEEQPGDQASSSEPVVGDFLKMQFVEYRVVPTILSFFFGYPWNNFLHNVVYDIVQQVFNGPMDRSFNPNLAVSLFEAADITSAIINGQQASDESQAKTKTRMGYMGHLTLIAEEVVKFTERHPPELLSETVLDRVMSQEWINYVEGALAETRERDNAILGGVRPEVALGNRAMGGSGLGGVGLSGLGGNSGAASSALAEAGLNGGIELNQESGNGIGPFTISAGTLMSGFGSSSDEEDEDGDGDEEDVNSEVSGVSAEDFGEARGIPGYPGMVESPEDVIMRSPEPLRPDSPENSDRFGATAGSPMDLGISGAPLHEDTRAGEDEFRAYTDPLNNSAGSMDPPSVPPPPPPPPPLNIPPSRARLQLAARLAMHQKNSQAQSSGNLSNDDDDDENPTDPFADTEEDFDDDDQPQDARGAWWRDVVRDRGGKADGNESDDERDDDDDDEFGDFAMAEDDRVSSGLEEQKMVFRPLAVNPAREGSTRGLSGLWPFGLSKAEKEKEGSKSTAANDNDESAVGDKAGEDVIKAVEVKEAKRRTSIEDPDDDEVVV</sequence>
<feature type="compositionally biased region" description="Pro residues" evidence="10">
    <location>
        <begin position="1574"/>
        <end position="1588"/>
    </location>
</feature>
<dbReference type="InterPro" id="IPR023828">
    <property type="entry name" value="Peptidase_S8_Ser-AS"/>
</dbReference>
<feature type="region of interest" description="Disordered" evidence="10">
    <location>
        <begin position="1728"/>
        <end position="1755"/>
    </location>
</feature>
<feature type="compositionally biased region" description="Basic and acidic residues" evidence="10">
    <location>
        <begin position="1021"/>
        <end position="1039"/>
    </location>
</feature>
<feature type="compositionally biased region" description="Basic and acidic residues" evidence="10">
    <location>
        <begin position="1653"/>
        <end position="1664"/>
    </location>
</feature>
<dbReference type="InterPro" id="IPR034193">
    <property type="entry name" value="PCSK9_ProteinaseK-like"/>
</dbReference>
<evidence type="ECO:0000259" key="13">
    <source>
        <dbReference type="Pfam" id="PF05922"/>
    </source>
</evidence>
<organism evidence="14 15">
    <name type="scientific">Fusarium albosuccineum</name>
    <dbReference type="NCBI Taxonomy" id="1237068"/>
    <lineage>
        <taxon>Eukaryota</taxon>
        <taxon>Fungi</taxon>
        <taxon>Dikarya</taxon>
        <taxon>Ascomycota</taxon>
        <taxon>Pezizomycotina</taxon>
        <taxon>Sordariomycetes</taxon>
        <taxon>Hypocreomycetidae</taxon>
        <taxon>Hypocreales</taxon>
        <taxon>Nectriaceae</taxon>
        <taxon>Fusarium</taxon>
        <taxon>Fusarium decemcellulare species complex</taxon>
    </lineage>
</organism>
<evidence type="ECO:0000256" key="5">
    <source>
        <dbReference type="ARBA" id="ARBA00022801"/>
    </source>
</evidence>
<dbReference type="GO" id="GO:0006508">
    <property type="term" value="P:proteolysis"/>
    <property type="evidence" value="ECO:0007669"/>
    <property type="project" value="UniProtKB-KW"/>
</dbReference>
<evidence type="ECO:0000256" key="10">
    <source>
        <dbReference type="SAM" id="MobiDB-lite"/>
    </source>
</evidence>
<keyword evidence="6 8" id="KW-0720">Serine protease</keyword>
<feature type="domain" description="Inhibitor I9" evidence="13">
    <location>
        <begin position="29"/>
        <end position="104"/>
    </location>
</feature>
<feature type="signal peptide" evidence="11">
    <location>
        <begin position="1"/>
        <end position="16"/>
    </location>
</feature>
<dbReference type="PANTHER" id="PTHR12634">
    <property type="entry name" value="SIT4 YEAST -ASSOCIATING PROTEIN-RELATED"/>
    <property type="match status" value="1"/>
</dbReference>
<feature type="domain" description="Peptidase S8/S53" evidence="12">
    <location>
        <begin position="147"/>
        <end position="374"/>
    </location>
</feature>
<keyword evidence="3 8" id="KW-0645">Protease</keyword>
<proteinExistence type="inferred from homology"/>
<evidence type="ECO:0000313" key="14">
    <source>
        <dbReference type="EMBL" id="KAF4465485.1"/>
    </source>
</evidence>
<evidence type="ECO:0000256" key="11">
    <source>
        <dbReference type="SAM" id="SignalP"/>
    </source>
</evidence>
<feature type="chain" id="PRO_5034061585" evidence="11">
    <location>
        <begin position="17"/>
        <end position="1781"/>
    </location>
</feature>
<dbReference type="GO" id="GO:0004252">
    <property type="term" value="F:serine-type endopeptidase activity"/>
    <property type="evidence" value="ECO:0007669"/>
    <property type="project" value="UniProtKB-UniRule"/>
</dbReference>
<dbReference type="PANTHER" id="PTHR12634:SF8">
    <property type="entry name" value="FIERY MOUNTAIN, ISOFORM D"/>
    <property type="match status" value="1"/>
</dbReference>
<dbReference type="InterPro" id="IPR037045">
    <property type="entry name" value="S8pro/Inhibitor_I9_sf"/>
</dbReference>
<dbReference type="SUPFAM" id="SSF52743">
    <property type="entry name" value="Subtilisin-like"/>
    <property type="match status" value="1"/>
</dbReference>
<evidence type="ECO:0000256" key="1">
    <source>
        <dbReference type="ARBA" id="ARBA00006180"/>
    </source>
</evidence>
<feature type="compositionally biased region" description="Basic and acidic residues" evidence="10">
    <location>
        <begin position="1546"/>
        <end position="1559"/>
    </location>
</feature>